<name>A0ABP9Y6U3_9FUNG</name>
<gene>
    <name evidence="1" type="ORF">HPULCUR_007804</name>
</gene>
<dbReference type="Proteomes" id="UP001476247">
    <property type="component" value="Unassembled WGS sequence"/>
</dbReference>
<sequence>MASSSSTTPHSVTDYTRHPHVQTFENDEAFTLWLKTTASKHVTWIISKKTKNSYNEDVVYYACRHACKPQKKNLKTPEDKRRQVKPSIKVGCPARLNVVKQNSGSVFIKYFWRHEYHDPYTAVFQSRVGRKRRSVNEQVVERNADDKSVRVATFVEETQKYTDLLKKGVGKIPTISHDDIDLAGLGELVKSLEKSVALIEKIGRPGQTDLSRQT</sequence>
<keyword evidence="2" id="KW-1185">Reference proteome</keyword>
<protein>
    <recommendedName>
        <fullName evidence="3">FAR1 domain-containing protein</fullName>
    </recommendedName>
</protein>
<accession>A0ABP9Y6U3</accession>
<evidence type="ECO:0000313" key="1">
    <source>
        <dbReference type="EMBL" id="GAA5802340.1"/>
    </source>
</evidence>
<evidence type="ECO:0008006" key="3">
    <source>
        <dbReference type="Google" id="ProtNLM"/>
    </source>
</evidence>
<proteinExistence type="predicted"/>
<evidence type="ECO:0000313" key="2">
    <source>
        <dbReference type="Proteomes" id="UP001476247"/>
    </source>
</evidence>
<organism evidence="1 2">
    <name type="scientific">Helicostylum pulchrum</name>
    <dbReference type="NCBI Taxonomy" id="562976"/>
    <lineage>
        <taxon>Eukaryota</taxon>
        <taxon>Fungi</taxon>
        <taxon>Fungi incertae sedis</taxon>
        <taxon>Mucoromycota</taxon>
        <taxon>Mucoromycotina</taxon>
        <taxon>Mucoromycetes</taxon>
        <taxon>Mucorales</taxon>
        <taxon>Mucorineae</taxon>
        <taxon>Mucoraceae</taxon>
        <taxon>Helicostylum</taxon>
    </lineage>
</organism>
<dbReference type="EMBL" id="BAABUJ010000022">
    <property type="protein sequence ID" value="GAA5802340.1"/>
    <property type="molecule type" value="Genomic_DNA"/>
</dbReference>
<reference evidence="1 2" key="1">
    <citation type="submission" date="2024-04" db="EMBL/GenBank/DDBJ databases">
        <title>genome sequences of Mucor flavus KT1a and Helicostylum pulchrum KT1b strains isolation_sourced from the surface of a dry-aged beef.</title>
        <authorList>
            <person name="Toyotome T."/>
            <person name="Hosono M."/>
            <person name="Torimaru M."/>
            <person name="Fukuda K."/>
            <person name="Mikami N."/>
        </authorList>
    </citation>
    <scope>NUCLEOTIDE SEQUENCE [LARGE SCALE GENOMIC DNA]</scope>
    <source>
        <strain evidence="1 2">KT1b</strain>
    </source>
</reference>
<comment type="caution">
    <text evidence="1">The sequence shown here is derived from an EMBL/GenBank/DDBJ whole genome shotgun (WGS) entry which is preliminary data.</text>
</comment>